<evidence type="ECO:0000256" key="1">
    <source>
        <dbReference type="ARBA" id="ARBA00001954"/>
    </source>
</evidence>
<dbReference type="PROSITE" id="PS51471">
    <property type="entry name" value="FE2OG_OXY"/>
    <property type="match status" value="1"/>
</dbReference>
<comment type="catalytic activity">
    <reaction evidence="9">
        <text>2-oxoglutarate + O2 + 2 H(+) = ethene + 3 CO2 + H2O</text>
        <dbReference type="Rhea" id="RHEA:31523"/>
        <dbReference type="ChEBI" id="CHEBI:15377"/>
        <dbReference type="ChEBI" id="CHEBI:15378"/>
        <dbReference type="ChEBI" id="CHEBI:15379"/>
        <dbReference type="ChEBI" id="CHEBI:16526"/>
        <dbReference type="ChEBI" id="CHEBI:16810"/>
        <dbReference type="ChEBI" id="CHEBI:18153"/>
        <dbReference type="EC" id="1.13.12.19"/>
    </reaction>
</comment>
<dbReference type="EMBL" id="BFBR01000006">
    <property type="protein sequence ID" value="GBF58549.1"/>
    <property type="molecule type" value="Genomic_DNA"/>
</dbReference>
<evidence type="ECO:0000313" key="13">
    <source>
        <dbReference type="EMBL" id="GBF58549.1"/>
    </source>
</evidence>
<evidence type="ECO:0000256" key="3">
    <source>
        <dbReference type="ARBA" id="ARBA00012293"/>
    </source>
</evidence>
<evidence type="ECO:0000256" key="6">
    <source>
        <dbReference type="ARBA" id="ARBA00022666"/>
    </source>
</evidence>
<comment type="cofactor">
    <cofactor evidence="1">
        <name>Fe(2+)</name>
        <dbReference type="ChEBI" id="CHEBI:29033"/>
    </cofactor>
</comment>
<dbReference type="GO" id="GO:0009693">
    <property type="term" value="P:ethylene biosynthetic process"/>
    <property type="evidence" value="ECO:0007669"/>
    <property type="project" value="UniProtKB-KW"/>
</dbReference>
<dbReference type="GO" id="GO:0046872">
    <property type="term" value="F:metal ion binding"/>
    <property type="evidence" value="ECO:0007669"/>
    <property type="project" value="UniProtKB-KW"/>
</dbReference>
<keyword evidence="11" id="KW-0408">Iron</keyword>
<gene>
    <name evidence="13" type="primary">efe</name>
    <name evidence="13" type="ORF">PbB2_02235</name>
</gene>
<dbReference type="OrthoDB" id="21825at2"/>
<dbReference type="EC" id="1.13.12.19" evidence="4"/>
<keyword evidence="11 13" id="KW-0560">Oxidoreductase</keyword>
<dbReference type="AlphaFoldDB" id="A0A2P2EBX5"/>
<comment type="similarity">
    <text evidence="11">Belongs to the iron/ascorbate-dependent oxidoreductase family.</text>
</comment>
<evidence type="ECO:0000256" key="5">
    <source>
        <dbReference type="ARBA" id="ARBA00019045"/>
    </source>
</evidence>
<dbReference type="Proteomes" id="UP000245086">
    <property type="component" value="Unassembled WGS sequence"/>
</dbReference>
<protein>
    <recommendedName>
        <fullName evidence="5">2-oxoglutarate-dependent ethylene/succinate-forming enzyme</fullName>
        <ecNumber evidence="4">1.13.12.19</ecNumber>
        <ecNumber evidence="3">1.14.20.7</ecNumber>
    </recommendedName>
    <alternativeName>
        <fullName evidence="7">2-oxoglutarate dioxygenase (ethylene-forming)</fullName>
    </alternativeName>
    <alternativeName>
        <fullName evidence="8">2-oxoglutarate/L-arginine monooxygenase/decarboxylase (succinate-forming)</fullName>
    </alternativeName>
</protein>
<dbReference type="Gene3D" id="2.60.120.330">
    <property type="entry name" value="B-lactam Antibiotic, Isopenicillin N Synthase, Chain"/>
    <property type="match status" value="1"/>
</dbReference>
<evidence type="ECO:0000313" key="14">
    <source>
        <dbReference type="Proteomes" id="UP000245086"/>
    </source>
</evidence>
<dbReference type="EC" id="1.14.20.7" evidence="3"/>
<keyword evidence="14" id="KW-1185">Reference proteome</keyword>
<dbReference type="PRINTS" id="PR00682">
    <property type="entry name" value="IPNSYNTHASE"/>
</dbReference>
<dbReference type="Pfam" id="PF03171">
    <property type="entry name" value="2OG-FeII_Oxy"/>
    <property type="match status" value="1"/>
</dbReference>
<dbReference type="PANTHER" id="PTHR47990">
    <property type="entry name" value="2-OXOGLUTARATE (2OG) AND FE(II)-DEPENDENT OXYGENASE SUPERFAMILY PROTEIN-RELATED"/>
    <property type="match status" value="1"/>
</dbReference>
<comment type="caution">
    <text evidence="13">The sequence shown here is derived from an EMBL/GenBank/DDBJ whole genome shotgun (WGS) entry which is preliminary data.</text>
</comment>
<name>A0A2P2EBX5_9PROT</name>
<evidence type="ECO:0000256" key="9">
    <source>
        <dbReference type="ARBA" id="ARBA00047725"/>
    </source>
</evidence>
<keyword evidence="11" id="KW-0479">Metal-binding</keyword>
<accession>A0A2P2EBX5</accession>
<keyword evidence="6" id="KW-0266">Ethylene biosynthesis</keyword>
<dbReference type="InterPro" id="IPR005123">
    <property type="entry name" value="Oxoglu/Fe-dep_dioxygenase_dom"/>
</dbReference>
<dbReference type="Pfam" id="PF14226">
    <property type="entry name" value="DIOX_N"/>
    <property type="match status" value="1"/>
</dbReference>
<reference evidence="13 14" key="1">
    <citation type="journal article" date="2018" name="Genome Announc.">
        <title>Draft Genome Sequence of "Candidatus Phycosocius bacilliformis," an Alphaproteobacterial Ectosymbiont of the Hydrocarbon-Producing Green Alga Botryococcus braunii.</title>
        <authorList>
            <person name="Tanabe Y."/>
            <person name="Yamaguchi H."/>
            <person name="Watanabe M.M."/>
        </authorList>
    </citation>
    <scope>NUCLEOTIDE SEQUENCE [LARGE SCALE GENOMIC DNA]</scope>
    <source>
        <strain evidence="13 14">BOTRYCO-2</strain>
    </source>
</reference>
<proteinExistence type="inferred from homology"/>
<sequence length="309" mass="34255">MPNSVIQPVSMKSYDSDFAGFARELGFWFEKFGFAIVADHGVDQNVIDKALQKAKEFFALPVEVKKSYKSPVGAGQRGYTAFGVETAKDHTIADLKEFWHHGRNLPEGHRFGAVMPPNVPMPDVAGFDASQQAMFEDFDHLGKRILQAIATYLELPRDYFDAKVAEGNSILRTLHYPAVGPEATPGAIRAGAHGDINVITLLLGAEEPGLQLLDKAGQWQAVTAPEGCVVINIGDMLSRLTNDRLPSTIHRVINPEPERARFARYSAPFFLHFSPDVLIETLPMNGPVKYEPINAQDFLEQRLREIKLA</sequence>
<dbReference type="InterPro" id="IPR044861">
    <property type="entry name" value="IPNS-like_FE2OG_OXY"/>
</dbReference>
<evidence type="ECO:0000256" key="2">
    <source>
        <dbReference type="ARBA" id="ARBA00004767"/>
    </source>
</evidence>
<comment type="pathway">
    <text evidence="2">Alkene biosynthesis; ethylene biosynthesis via 2-oxoglutarate.</text>
</comment>
<dbReference type="InterPro" id="IPR050231">
    <property type="entry name" value="Iron_ascorbate_oxido_reductase"/>
</dbReference>
<evidence type="ECO:0000256" key="4">
    <source>
        <dbReference type="ARBA" id="ARBA00012531"/>
    </source>
</evidence>
<comment type="catalytic activity">
    <reaction evidence="10">
        <text>L-arginine + 2-oxoglutarate + O2 = guanidine + L-glutamate 5-semialdehyde + succinate + CO2</text>
        <dbReference type="Rhea" id="RHEA:31535"/>
        <dbReference type="ChEBI" id="CHEBI:15379"/>
        <dbReference type="ChEBI" id="CHEBI:16526"/>
        <dbReference type="ChEBI" id="CHEBI:16810"/>
        <dbReference type="ChEBI" id="CHEBI:30031"/>
        <dbReference type="ChEBI" id="CHEBI:30087"/>
        <dbReference type="ChEBI" id="CHEBI:32682"/>
        <dbReference type="ChEBI" id="CHEBI:58066"/>
        <dbReference type="EC" id="1.14.20.7"/>
    </reaction>
</comment>
<evidence type="ECO:0000259" key="12">
    <source>
        <dbReference type="PROSITE" id="PS51471"/>
    </source>
</evidence>
<organism evidence="13 14">
    <name type="scientific">Candidatus Phycosocius bacilliformis</name>
    <dbReference type="NCBI Taxonomy" id="1445552"/>
    <lineage>
        <taxon>Bacteria</taxon>
        <taxon>Pseudomonadati</taxon>
        <taxon>Pseudomonadota</taxon>
        <taxon>Alphaproteobacteria</taxon>
        <taxon>Caulobacterales</taxon>
        <taxon>Caulobacterales incertae sedis</taxon>
        <taxon>Candidatus Phycosocius</taxon>
    </lineage>
</organism>
<dbReference type="InterPro" id="IPR027443">
    <property type="entry name" value="IPNS-like_sf"/>
</dbReference>
<evidence type="ECO:0000256" key="10">
    <source>
        <dbReference type="ARBA" id="ARBA00049359"/>
    </source>
</evidence>
<evidence type="ECO:0000256" key="8">
    <source>
        <dbReference type="ARBA" id="ARBA00031282"/>
    </source>
</evidence>
<dbReference type="GO" id="GO:0102276">
    <property type="term" value="F:2-oxoglutarate oxygenase/decarboxylase (ethylene-forming) activity"/>
    <property type="evidence" value="ECO:0007669"/>
    <property type="project" value="UniProtKB-EC"/>
</dbReference>
<dbReference type="InterPro" id="IPR026992">
    <property type="entry name" value="DIOX_N"/>
</dbReference>
<dbReference type="RefSeq" id="WP_108985395.1">
    <property type="nucleotide sequence ID" value="NZ_BFBR01000006.1"/>
</dbReference>
<evidence type="ECO:0000256" key="7">
    <source>
        <dbReference type="ARBA" id="ARBA00031011"/>
    </source>
</evidence>
<feature type="domain" description="Fe2OG dioxygenase" evidence="12">
    <location>
        <begin position="166"/>
        <end position="273"/>
    </location>
</feature>
<dbReference type="SUPFAM" id="SSF51197">
    <property type="entry name" value="Clavaminate synthase-like"/>
    <property type="match status" value="1"/>
</dbReference>
<evidence type="ECO:0000256" key="11">
    <source>
        <dbReference type="RuleBase" id="RU003682"/>
    </source>
</evidence>